<proteinExistence type="predicted"/>
<protein>
    <recommendedName>
        <fullName evidence="3">Lipoprotein</fullName>
    </recommendedName>
</protein>
<gene>
    <name evidence="1" type="ORF">FVF75_00440</name>
</gene>
<dbReference type="Proteomes" id="UP000322080">
    <property type="component" value="Unassembled WGS sequence"/>
</dbReference>
<evidence type="ECO:0000313" key="2">
    <source>
        <dbReference type="Proteomes" id="UP000322080"/>
    </source>
</evidence>
<dbReference type="EMBL" id="VSIY01000001">
    <property type="protein sequence ID" value="TYB83530.1"/>
    <property type="molecule type" value="Genomic_DNA"/>
</dbReference>
<accession>A0A5D0RPL4</accession>
<reference evidence="1 2" key="1">
    <citation type="submission" date="2019-08" db="EMBL/GenBank/DDBJ databases">
        <title>Identification of a novel species of the genus Boseongicola.</title>
        <authorList>
            <person name="Zhang X.-Q."/>
        </authorList>
    </citation>
    <scope>NUCLEOTIDE SEQUENCE [LARGE SCALE GENOMIC DNA]</scope>
    <source>
        <strain evidence="1 2">HY14</strain>
    </source>
</reference>
<dbReference type="RefSeq" id="WP_148375773.1">
    <property type="nucleotide sequence ID" value="NZ_VSIY01000001.1"/>
</dbReference>
<keyword evidence="2" id="KW-1185">Reference proteome</keyword>
<evidence type="ECO:0000313" key="1">
    <source>
        <dbReference type="EMBL" id="TYB83530.1"/>
    </source>
</evidence>
<dbReference type="AlphaFoldDB" id="A0A5D0RPL4"/>
<name>A0A5D0RPL4_9RHOB</name>
<sequence>MTLGTRHILSRATFGAVALLGLAACEPEADPATRADAPFNPEYLGIETALLDGDLVSFRVKMKGARDNEDVAKYGECAAAQYALIRGYGFARHVRTNVDMRGGMWEGDAVFVISDALPEGLRTIDAEVTVAACEENRIPTI</sequence>
<comment type="caution">
    <text evidence="1">The sequence shown here is derived from an EMBL/GenBank/DDBJ whole genome shotgun (WGS) entry which is preliminary data.</text>
</comment>
<evidence type="ECO:0008006" key="3">
    <source>
        <dbReference type="Google" id="ProtNLM"/>
    </source>
</evidence>
<dbReference type="PROSITE" id="PS51257">
    <property type="entry name" value="PROKAR_LIPOPROTEIN"/>
    <property type="match status" value="1"/>
</dbReference>
<organism evidence="1 2">
    <name type="scientific">Maritimibacter fusiformis</name>
    <dbReference type="NCBI Taxonomy" id="2603819"/>
    <lineage>
        <taxon>Bacteria</taxon>
        <taxon>Pseudomonadati</taxon>
        <taxon>Pseudomonadota</taxon>
        <taxon>Alphaproteobacteria</taxon>
        <taxon>Rhodobacterales</taxon>
        <taxon>Roseobacteraceae</taxon>
        <taxon>Maritimibacter</taxon>
    </lineage>
</organism>